<dbReference type="Proteomes" id="UP000242329">
    <property type="component" value="Unassembled WGS sequence"/>
</dbReference>
<dbReference type="EC" id="1.4.4.2" evidence="4"/>
<dbReference type="EMBL" id="FQWY01000013">
    <property type="protein sequence ID" value="SHG80572.1"/>
    <property type="molecule type" value="Genomic_DNA"/>
</dbReference>
<dbReference type="HAMAP" id="MF_00712">
    <property type="entry name" value="GcvPA"/>
    <property type="match status" value="1"/>
</dbReference>
<dbReference type="GO" id="GO:0004375">
    <property type="term" value="F:glycine dehydrogenase (decarboxylating) activity"/>
    <property type="evidence" value="ECO:0007669"/>
    <property type="project" value="UniProtKB-EC"/>
</dbReference>
<name>A0A1M5MTW2_9FIRM</name>
<comment type="catalytic activity">
    <reaction evidence="3 4">
        <text>N(6)-[(R)-lipoyl]-L-lysyl-[glycine-cleavage complex H protein] + glycine + H(+) = N(6)-[(R)-S(8)-aminomethyldihydrolipoyl]-L-lysyl-[glycine-cleavage complex H protein] + CO2</text>
        <dbReference type="Rhea" id="RHEA:24304"/>
        <dbReference type="Rhea" id="RHEA-COMP:10494"/>
        <dbReference type="Rhea" id="RHEA-COMP:10495"/>
        <dbReference type="ChEBI" id="CHEBI:15378"/>
        <dbReference type="ChEBI" id="CHEBI:16526"/>
        <dbReference type="ChEBI" id="CHEBI:57305"/>
        <dbReference type="ChEBI" id="CHEBI:83099"/>
        <dbReference type="ChEBI" id="CHEBI:83143"/>
        <dbReference type="EC" id="1.4.4.2"/>
    </reaction>
</comment>
<evidence type="ECO:0000256" key="2">
    <source>
        <dbReference type="ARBA" id="ARBA00023002"/>
    </source>
</evidence>
<dbReference type="Gene3D" id="3.90.1150.10">
    <property type="entry name" value="Aspartate Aminotransferase, domain 1"/>
    <property type="match status" value="1"/>
</dbReference>
<dbReference type="Pfam" id="PF02347">
    <property type="entry name" value="GDC-P"/>
    <property type="match status" value="1"/>
</dbReference>
<dbReference type="CDD" id="cd00613">
    <property type="entry name" value="GDC-P"/>
    <property type="match status" value="1"/>
</dbReference>
<evidence type="ECO:0000256" key="3">
    <source>
        <dbReference type="ARBA" id="ARBA00049026"/>
    </source>
</evidence>
<dbReference type="InterPro" id="IPR015422">
    <property type="entry name" value="PyrdxlP-dep_Trfase_small"/>
</dbReference>
<dbReference type="STRING" id="1123382.SAMN02745221_01011"/>
<comment type="subunit">
    <text evidence="4">The glycine cleavage system is composed of four proteins: P, T, L and H. In this organism, the P 'protein' is a heterodimer of two subunits.</text>
</comment>
<dbReference type="InterPro" id="IPR020581">
    <property type="entry name" value="GDC_P"/>
</dbReference>
<organism evidence="6 7">
    <name type="scientific">Thermosyntropha lipolytica DSM 11003</name>
    <dbReference type="NCBI Taxonomy" id="1123382"/>
    <lineage>
        <taxon>Bacteria</taxon>
        <taxon>Bacillati</taxon>
        <taxon>Bacillota</taxon>
        <taxon>Clostridia</taxon>
        <taxon>Eubacteriales</taxon>
        <taxon>Syntrophomonadaceae</taxon>
        <taxon>Thermosyntropha</taxon>
    </lineage>
</organism>
<dbReference type="InterPro" id="IPR049315">
    <property type="entry name" value="GDC-P_N"/>
</dbReference>
<sequence length="440" mass="48519">MMKYTPNPPQVAEEMLRSIGLNSFDDLFADIPEEVKLKRELDLPAGLSEIEVRRELINKARKNITVDEYPCFLGAGAYDHFVPAAVDQILLRSEFYTAYTPYQPEISQGILQSIFEYQTMICQLTGLEVSNASMYDGGTALAEACQVASSGKAKKIIVPDTIHPENLAILKTYAWSGKFSLEVVPGQNGFMDVEAMLGRIDKDTAGVIVQQPNFYGLLESGIEKLGEKVHQNKGLLIMSVDPISLALLKSPAEYGADIAVGDGQVLGNNLSFGGPYLGFFAATEKLLRKIPGRIVGQSVDSEGKRAFVLTLQAREQHIRREKASSNICSNQALCALAATIYLSLIGPKGLKDIAVRSHQMAVYAKNELIKKGFKLKYEGPFFREFAVKMDNPREMNRRLLQHGIIGGYELKGAMLLAFTEKRTKDEIDKLIAVLGGENDE</sequence>
<protein>
    <recommendedName>
        <fullName evidence="4">Probable glycine dehydrogenase (decarboxylating) subunit 1</fullName>
        <ecNumber evidence="4">1.4.4.2</ecNumber>
    </recommendedName>
    <alternativeName>
        <fullName evidence="4">Glycine cleavage system P-protein subunit 1</fullName>
    </alternativeName>
    <alternativeName>
        <fullName evidence="4">Glycine decarboxylase subunit 1</fullName>
    </alternativeName>
    <alternativeName>
        <fullName evidence="4">Glycine dehydrogenase (aminomethyl-transferring) subunit 1</fullName>
    </alternativeName>
</protein>
<dbReference type="InterPro" id="IPR015421">
    <property type="entry name" value="PyrdxlP-dep_Trfase_major"/>
</dbReference>
<dbReference type="SUPFAM" id="SSF53383">
    <property type="entry name" value="PLP-dependent transferases"/>
    <property type="match status" value="1"/>
</dbReference>
<comment type="function">
    <text evidence="1 4">The glycine cleavage system catalyzes the degradation of glycine. The P protein binds the alpha-amino group of glycine through its pyridoxal phosphate cofactor; CO(2) is released and the remaining methylamine moiety is then transferred to the lipoamide cofactor of the H protein.</text>
</comment>
<accession>A0A1M5MTW2</accession>
<gene>
    <name evidence="4" type="primary">gcvPA</name>
    <name evidence="6" type="ORF">SAMN02745221_01011</name>
</gene>
<evidence type="ECO:0000313" key="7">
    <source>
        <dbReference type="Proteomes" id="UP000242329"/>
    </source>
</evidence>
<dbReference type="InterPro" id="IPR023010">
    <property type="entry name" value="GcvPA"/>
</dbReference>
<keyword evidence="7" id="KW-1185">Reference proteome</keyword>
<dbReference type="NCBIfam" id="NF001696">
    <property type="entry name" value="PRK00451.1"/>
    <property type="match status" value="1"/>
</dbReference>
<reference evidence="7" key="1">
    <citation type="submission" date="2016-11" db="EMBL/GenBank/DDBJ databases">
        <authorList>
            <person name="Varghese N."/>
            <person name="Submissions S."/>
        </authorList>
    </citation>
    <scope>NUCLEOTIDE SEQUENCE [LARGE SCALE GENOMIC DNA]</scope>
    <source>
        <strain evidence="7">DSM 11003</strain>
    </source>
</reference>
<dbReference type="PANTHER" id="PTHR42806:SF1">
    <property type="entry name" value="GLYCINE DEHYDROGENASE (DECARBOXYLATING)"/>
    <property type="match status" value="1"/>
</dbReference>
<dbReference type="InterPro" id="IPR015424">
    <property type="entry name" value="PyrdxlP-dep_Trfase"/>
</dbReference>
<dbReference type="Gene3D" id="3.40.640.10">
    <property type="entry name" value="Type I PLP-dependent aspartate aminotransferase-like (Major domain)"/>
    <property type="match status" value="1"/>
</dbReference>
<dbReference type="OrthoDB" id="9771867at2"/>
<evidence type="ECO:0000256" key="4">
    <source>
        <dbReference type="HAMAP-Rule" id="MF_00712"/>
    </source>
</evidence>
<feature type="domain" description="Glycine cleavage system P-protein N-terminal" evidence="5">
    <location>
        <begin position="4"/>
        <end position="434"/>
    </location>
</feature>
<dbReference type="GO" id="GO:0009116">
    <property type="term" value="P:nucleoside metabolic process"/>
    <property type="evidence" value="ECO:0007669"/>
    <property type="project" value="InterPro"/>
</dbReference>
<evidence type="ECO:0000259" key="5">
    <source>
        <dbReference type="Pfam" id="PF02347"/>
    </source>
</evidence>
<comment type="similarity">
    <text evidence="4">Belongs to the GcvP family. N-terminal subunit subfamily.</text>
</comment>
<keyword evidence="2 4" id="KW-0560">Oxidoreductase</keyword>
<dbReference type="PANTHER" id="PTHR42806">
    <property type="entry name" value="GLYCINE CLEAVAGE SYSTEM P-PROTEIN"/>
    <property type="match status" value="1"/>
</dbReference>
<dbReference type="GO" id="GO:0019464">
    <property type="term" value="P:glycine decarboxylation via glycine cleavage system"/>
    <property type="evidence" value="ECO:0007669"/>
    <property type="project" value="UniProtKB-UniRule"/>
</dbReference>
<dbReference type="AlphaFoldDB" id="A0A1M5MTW2"/>
<proteinExistence type="inferred from homology"/>
<dbReference type="PIRSF" id="PIRSF006815">
    <property type="entry name" value="GcvPA"/>
    <property type="match status" value="1"/>
</dbReference>
<evidence type="ECO:0000256" key="1">
    <source>
        <dbReference type="ARBA" id="ARBA00003788"/>
    </source>
</evidence>
<evidence type="ECO:0000313" key="6">
    <source>
        <dbReference type="EMBL" id="SHG80572.1"/>
    </source>
</evidence>